<dbReference type="Gene3D" id="3.30.1140.40">
    <property type="entry name" value="Tctex-1"/>
    <property type="match status" value="1"/>
</dbReference>
<dbReference type="EMBL" id="KZ288192">
    <property type="protein sequence ID" value="PBC34193.1"/>
    <property type="molecule type" value="Genomic_DNA"/>
</dbReference>
<dbReference type="GO" id="GO:0005868">
    <property type="term" value="C:cytoplasmic dynein complex"/>
    <property type="evidence" value="ECO:0007669"/>
    <property type="project" value="TreeGrafter"/>
</dbReference>
<organism evidence="3 4">
    <name type="scientific">Apis cerana cerana</name>
    <name type="common">Oriental honeybee</name>
    <dbReference type="NCBI Taxonomy" id="94128"/>
    <lineage>
        <taxon>Eukaryota</taxon>
        <taxon>Metazoa</taxon>
        <taxon>Ecdysozoa</taxon>
        <taxon>Arthropoda</taxon>
        <taxon>Hexapoda</taxon>
        <taxon>Insecta</taxon>
        <taxon>Pterygota</taxon>
        <taxon>Neoptera</taxon>
        <taxon>Endopterygota</taxon>
        <taxon>Hymenoptera</taxon>
        <taxon>Apocrita</taxon>
        <taxon>Aculeata</taxon>
        <taxon>Apoidea</taxon>
        <taxon>Anthophila</taxon>
        <taxon>Apidae</taxon>
        <taxon>Apis</taxon>
    </lineage>
</organism>
<dbReference type="AlphaFoldDB" id="A0A2A3EQX5"/>
<dbReference type="STRING" id="94128.A0A2A3EQX5"/>
<feature type="region of interest" description="Disordered" evidence="2">
    <location>
        <begin position="1"/>
        <end position="56"/>
    </location>
</feature>
<dbReference type="Proteomes" id="UP000242457">
    <property type="component" value="Unassembled WGS sequence"/>
</dbReference>
<feature type="compositionally biased region" description="Polar residues" evidence="2">
    <location>
        <begin position="46"/>
        <end position="56"/>
    </location>
</feature>
<dbReference type="GO" id="GO:0007018">
    <property type="term" value="P:microtubule-based movement"/>
    <property type="evidence" value="ECO:0007669"/>
    <property type="project" value="TreeGrafter"/>
</dbReference>
<evidence type="ECO:0000313" key="4">
    <source>
        <dbReference type="Proteomes" id="UP000242457"/>
    </source>
</evidence>
<evidence type="ECO:0000256" key="2">
    <source>
        <dbReference type="SAM" id="MobiDB-lite"/>
    </source>
</evidence>
<dbReference type="PANTHER" id="PTHR21255">
    <property type="entry name" value="T-COMPLEX-ASSOCIATED-TESTIS-EXPRESSED 1/ DYNEIN LIGHT CHAIN"/>
    <property type="match status" value="1"/>
</dbReference>
<dbReference type="PANTHER" id="PTHR21255:SF69">
    <property type="entry name" value="AT23443P"/>
    <property type="match status" value="1"/>
</dbReference>
<feature type="compositionally biased region" description="Polar residues" evidence="2">
    <location>
        <begin position="1"/>
        <end position="13"/>
    </location>
</feature>
<dbReference type="InterPro" id="IPR005334">
    <property type="entry name" value="Tctex-1-like"/>
</dbReference>
<dbReference type="GO" id="GO:0045505">
    <property type="term" value="F:dynein intermediate chain binding"/>
    <property type="evidence" value="ECO:0007669"/>
    <property type="project" value="TreeGrafter"/>
</dbReference>
<name>A0A2A3EQX5_APICC</name>
<accession>A0A2A3EQX5</accession>
<sequence>MNQQQGKQTSAETRSAKSLKVSNPNLQKPGSLRGVQFNEGKKRLGSKNSGTNSVPKYQNTYRLESFNPFNIEVVDNMVRDTMESKLSTVTSYHPNTMAKLCCEIDNELQNALLKKDYDRYKLVVQATIVQRFDQSLHAGFQCLWDVERDNYSYYVFQNNHIYAWCCVFAIYYE</sequence>
<dbReference type="OrthoDB" id="10248487at2759"/>
<dbReference type="CDD" id="cd21451">
    <property type="entry name" value="DLC-like_TCTEX1D"/>
    <property type="match status" value="1"/>
</dbReference>
<dbReference type="InterPro" id="IPR038586">
    <property type="entry name" value="Tctex-1-like_sf"/>
</dbReference>
<evidence type="ECO:0000256" key="1">
    <source>
        <dbReference type="ARBA" id="ARBA00005361"/>
    </source>
</evidence>
<dbReference type="Pfam" id="PF03645">
    <property type="entry name" value="Tctex-1"/>
    <property type="match status" value="1"/>
</dbReference>
<protein>
    <submittedName>
        <fullName evidence="3">Tctex1 domain-containing protein</fullName>
    </submittedName>
</protein>
<gene>
    <name evidence="3" type="ORF">APICC_02815</name>
</gene>
<dbReference type="GO" id="GO:0005737">
    <property type="term" value="C:cytoplasm"/>
    <property type="evidence" value="ECO:0007669"/>
    <property type="project" value="TreeGrafter"/>
</dbReference>
<reference evidence="3" key="1">
    <citation type="submission" date="2014-07" db="EMBL/GenBank/DDBJ databases">
        <title>Genomic and transcriptomic analysis on Apis cerana provide comprehensive insights into honey bee biology.</title>
        <authorList>
            <person name="Diao Q."/>
            <person name="Sun L."/>
            <person name="Zheng H."/>
            <person name="Zheng H."/>
            <person name="Xu S."/>
            <person name="Wang S."/>
            <person name="Zeng Z."/>
            <person name="Hu F."/>
            <person name="Su S."/>
            <person name="Wu J."/>
        </authorList>
    </citation>
    <scope>NUCLEOTIDE SEQUENCE [LARGE SCALE GENOMIC DNA]</scope>
    <source>
        <tissue evidence="3">Pupae without intestine</tissue>
    </source>
</reference>
<keyword evidence="4" id="KW-1185">Reference proteome</keyword>
<comment type="similarity">
    <text evidence="1">Belongs to the dynein light chain Tctex-type family.</text>
</comment>
<evidence type="ECO:0000313" key="3">
    <source>
        <dbReference type="EMBL" id="PBC34193.1"/>
    </source>
</evidence>
<proteinExistence type="inferred from homology"/>